<accession>A0A2V0RBC0</accession>
<dbReference type="EMBL" id="BDQD01000091">
    <property type="protein sequence ID" value="GBH22659.1"/>
    <property type="molecule type" value="Genomic_RNA"/>
</dbReference>
<proteinExistence type="predicted"/>
<dbReference type="GO" id="GO:0006351">
    <property type="term" value="P:DNA-templated transcription"/>
    <property type="evidence" value="ECO:0007669"/>
    <property type="project" value="InterPro"/>
</dbReference>
<organism evidence="3">
    <name type="scientific">viral metagenome</name>
    <dbReference type="NCBI Taxonomy" id="1070528"/>
    <lineage>
        <taxon>unclassified sequences</taxon>
        <taxon>metagenomes</taxon>
        <taxon>organismal metagenomes</taxon>
    </lineage>
</organism>
<evidence type="ECO:0000259" key="2">
    <source>
        <dbReference type="Pfam" id="PF00680"/>
    </source>
</evidence>
<dbReference type="GO" id="GO:0003723">
    <property type="term" value="F:RNA binding"/>
    <property type="evidence" value="ECO:0007669"/>
    <property type="project" value="InterPro"/>
</dbReference>
<protein>
    <submittedName>
        <fullName evidence="3">RdRp</fullName>
    </submittedName>
</protein>
<dbReference type="InterPro" id="IPR043128">
    <property type="entry name" value="Rev_trsase/Diguanyl_cyclase"/>
</dbReference>
<name>A0A2V0RBC0_9ZZZZ</name>
<dbReference type="Gene3D" id="3.30.70.270">
    <property type="match status" value="1"/>
</dbReference>
<reference evidence="3" key="1">
    <citation type="submission" date="2017-04" db="EMBL/GenBank/DDBJ databases">
        <title>Unveiling RNA virosphere associated with marine microorganisms.</title>
        <authorList>
            <person name="Urayama S."/>
            <person name="Takaki Y."/>
            <person name="Nishi S."/>
            <person name="Yoshida Y."/>
            <person name="Deguchi S."/>
            <person name="Takai K."/>
            <person name="Nunoura T."/>
        </authorList>
    </citation>
    <scope>NUCLEOTIDE SEQUENCE</scope>
</reference>
<sequence>MSKVITKFLILPGGWVYRWTFGNPSGPWTSILDSISNWLSTRTALASLAVEPDDTSCWIYGDDTLIGFRSWTAWRPNSVIQGVLFDKFGILPGDASYGSLSSWGDEPGATFLGCWMKDGLYGRPLAKWLDVSVLPEHNHRSYAMQMKRCAYLEAAAVCTLDNQDYFQDYFKWVNSKAPPHARIREAALHDAIRSKMVKAHTSFSNGGVDTREWETGAKLRLDDAKSAYSASKVAGKSVDPSAPPRPLVSQWLSNPPRGARRGPSILGFIVEDLSGATFRRRPRYYSPILGG</sequence>
<dbReference type="InterPro" id="IPR001205">
    <property type="entry name" value="RNA-dir_pol_C"/>
</dbReference>
<dbReference type="InterPro" id="IPR043502">
    <property type="entry name" value="DNA/RNA_pol_sf"/>
</dbReference>
<evidence type="ECO:0000313" key="3">
    <source>
        <dbReference type="EMBL" id="GBH22659.1"/>
    </source>
</evidence>
<dbReference type="GO" id="GO:0003968">
    <property type="term" value="F:RNA-directed RNA polymerase activity"/>
    <property type="evidence" value="ECO:0007669"/>
    <property type="project" value="InterPro"/>
</dbReference>
<comment type="caution">
    <text evidence="3">The sequence shown here is derived from an EMBL/GenBank/DDBJ whole genome shotgun (WGS) entry which is preliminary data.</text>
</comment>
<dbReference type="SUPFAM" id="SSF56672">
    <property type="entry name" value="DNA/RNA polymerases"/>
    <property type="match status" value="1"/>
</dbReference>
<dbReference type="AlphaFoldDB" id="A0A2V0RBC0"/>
<feature type="region of interest" description="Disordered" evidence="1">
    <location>
        <begin position="234"/>
        <end position="255"/>
    </location>
</feature>
<evidence type="ECO:0000256" key="1">
    <source>
        <dbReference type="SAM" id="MobiDB-lite"/>
    </source>
</evidence>
<feature type="domain" description="RNA-directed RNA polymerase C-terminal" evidence="2">
    <location>
        <begin position="4"/>
        <end position="69"/>
    </location>
</feature>
<dbReference type="Pfam" id="PF00680">
    <property type="entry name" value="RdRP_1"/>
    <property type="match status" value="1"/>
</dbReference>